<proteinExistence type="predicted"/>
<dbReference type="EMBL" id="JAOTPL010000016">
    <property type="protein sequence ID" value="MCU7694970.1"/>
    <property type="molecule type" value="Genomic_DNA"/>
</dbReference>
<sequence length="371" mass="42496">MINLLTIAPYNFLPAHTGGQKAMFLLYKYIARKVNITCVSTQTNDLSKAPFEVLPLFSDSPLRYINPLYFFKLKKLIRKRDISHVSIEHPYMGMLGLMLKNMCEVKLIVRSHNIEAVRFKSLNKWWWPLLQWYERYVHRRADHSFFITEEDRLYAVEHYKLAENKTSVLTYGSEIAQSMSIEEKKEEVKKIKAAYKVPQEMPLLLFNGSFNYEPNLNALQLLLNKILPLLLEKTTNFHLLVCGKNIPESIMNTAFPQTTIAGFVDDIDAVFKGSDIFLNPVWQGGGIKTKLVEALCYSCSAVSFENGAIGIPENIVDGKISIVDDEDSGAFADAVIHQASTTDHVVPHKFYFHFAWENIAQRFVDKINTMD</sequence>
<dbReference type="InterPro" id="IPR028098">
    <property type="entry name" value="Glyco_trans_4-like_N"/>
</dbReference>
<feature type="domain" description="Glycosyltransferase subfamily 4-like N-terminal" evidence="1">
    <location>
        <begin position="27"/>
        <end position="169"/>
    </location>
</feature>
<dbReference type="SUPFAM" id="SSF53756">
    <property type="entry name" value="UDP-Glycosyltransferase/glycogen phosphorylase"/>
    <property type="match status" value="1"/>
</dbReference>
<keyword evidence="2" id="KW-0328">Glycosyltransferase</keyword>
<organism evidence="2 3">
    <name type="scientific">Haoranjiania flava</name>
    <dbReference type="NCBI Taxonomy" id="1856322"/>
    <lineage>
        <taxon>Bacteria</taxon>
        <taxon>Pseudomonadati</taxon>
        <taxon>Bacteroidota</taxon>
        <taxon>Chitinophagia</taxon>
        <taxon>Chitinophagales</taxon>
        <taxon>Chitinophagaceae</taxon>
        <taxon>Haoranjiania</taxon>
    </lineage>
</organism>
<dbReference type="Proteomes" id="UP001209317">
    <property type="component" value="Unassembled WGS sequence"/>
</dbReference>
<dbReference type="PANTHER" id="PTHR12526">
    <property type="entry name" value="GLYCOSYLTRANSFERASE"/>
    <property type="match status" value="1"/>
</dbReference>
<dbReference type="Pfam" id="PF13692">
    <property type="entry name" value="Glyco_trans_1_4"/>
    <property type="match status" value="1"/>
</dbReference>
<dbReference type="Pfam" id="PF13439">
    <property type="entry name" value="Glyco_transf_4"/>
    <property type="match status" value="1"/>
</dbReference>
<reference evidence="2" key="1">
    <citation type="submission" date="2022-10" db="EMBL/GenBank/DDBJ databases">
        <authorList>
            <person name="Kim H.S."/>
            <person name="Kim J.-S."/>
            <person name="Suh M.K."/>
            <person name="Eom M.K."/>
            <person name="Lee J.-S."/>
        </authorList>
    </citation>
    <scope>NUCLEOTIDE SEQUENCE</scope>
    <source>
        <strain evidence="2">LIP-5</strain>
    </source>
</reference>
<dbReference type="Gene3D" id="3.40.50.2000">
    <property type="entry name" value="Glycogen Phosphorylase B"/>
    <property type="match status" value="2"/>
</dbReference>
<comment type="caution">
    <text evidence="2">The sequence shown here is derived from an EMBL/GenBank/DDBJ whole genome shotgun (WGS) entry which is preliminary data.</text>
</comment>
<dbReference type="EC" id="2.4.-.-" evidence="2"/>
<dbReference type="GO" id="GO:0016757">
    <property type="term" value="F:glycosyltransferase activity"/>
    <property type="evidence" value="ECO:0007669"/>
    <property type="project" value="UniProtKB-KW"/>
</dbReference>
<evidence type="ECO:0000313" key="3">
    <source>
        <dbReference type="Proteomes" id="UP001209317"/>
    </source>
</evidence>
<keyword evidence="3" id="KW-1185">Reference proteome</keyword>
<protein>
    <submittedName>
        <fullName evidence="2">Glycosyltransferase</fullName>
        <ecNumber evidence="2">2.4.-.-</ecNumber>
    </submittedName>
</protein>
<evidence type="ECO:0000313" key="2">
    <source>
        <dbReference type="EMBL" id="MCU7694970.1"/>
    </source>
</evidence>
<name>A0AAE3IPK4_9BACT</name>
<gene>
    <name evidence="2" type="ORF">OD355_10620</name>
</gene>
<keyword evidence="2" id="KW-0808">Transferase</keyword>
<evidence type="ECO:0000259" key="1">
    <source>
        <dbReference type="Pfam" id="PF13439"/>
    </source>
</evidence>
<accession>A0AAE3IPK4</accession>
<dbReference type="AlphaFoldDB" id="A0AAE3IPK4"/>
<dbReference type="RefSeq" id="WP_263038455.1">
    <property type="nucleotide sequence ID" value="NZ_JAOTPL010000016.1"/>
</dbReference>
<dbReference type="PANTHER" id="PTHR12526:SF630">
    <property type="entry name" value="GLYCOSYLTRANSFERASE"/>
    <property type="match status" value="1"/>
</dbReference>